<dbReference type="Proteomes" id="UP000194798">
    <property type="component" value="Unassembled WGS sequence"/>
</dbReference>
<proteinExistence type="predicted"/>
<keyword evidence="1" id="KW-0238">DNA-binding</keyword>
<evidence type="ECO:0000313" key="1">
    <source>
        <dbReference type="EMBL" id="OUD12167.1"/>
    </source>
</evidence>
<dbReference type="RefSeq" id="WP_086489076.1">
    <property type="nucleotide sequence ID" value="NZ_MSLT01000023.1"/>
</dbReference>
<dbReference type="GO" id="GO:0003677">
    <property type="term" value="F:DNA binding"/>
    <property type="evidence" value="ECO:0007669"/>
    <property type="project" value="UniProtKB-KW"/>
</dbReference>
<organism evidence="1 2">
    <name type="scientific">Thioflexithrix psekupsensis</name>
    <dbReference type="NCBI Taxonomy" id="1570016"/>
    <lineage>
        <taxon>Bacteria</taxon>
        <taxon>Pseudomonadati</taxon>
        <taxon>Pseudomonadota</taxon>
        <taxon>Gammaproteobacteria</taxon>
        <taxon>Thiotrichales</taxon>
        <taxon>Thioflexithrix</taxon>
    </lineage>
</organism>
<name>A0A251X5F3_9GAMM</name>
<reference evidence="1 2" key="1">
    <citation type="submission" date="2016-12" db="EMBL/GenBank/DDBJ databases">
        <title>Thioflexothrix psekupsii D3 genome sequencing and assembly.</title>
        <authorList>
            <person name="Fomenkov A."/>
            <person name="Vincze T."/>
            <person name="Grabovich M."/>
            <person name="Anton B.P."/>
            <person name="Dubinina G."/>
            <person name="Orlova M."/>
            <person name="Belousova E."/>
            <person name="Roberts R.J."/>
        </authorList>
    </citation>
    <scope>NUCLEOTIDE SEQUENCE [LARGE SCALE GENOMIC DNA]</scope>
    <source>
        <strain evidence="1">D3</strain>
    </source>
</reference>
<dbReference type="InterPro" id="IPR036390">
    <property type="entry name" value="WH_DNA-bd_sf"/>
</dbReference>
<keyword evidence="2" id="KW-1185">Reference proteome</keyword>
<sequence>MKTVTLEVITPQDAMNDLLQVWKTGEKEETTKISFASPEILWKVLTAKRWELLKALCGAGPISIREAARRVNRDVKGVHTDLTALMLAGIVNRTETGGVEFPFEAVKVEFFLKVA</sequence>
<comment type="caution">
    <text evidence="1">The sequence shown here is derived from an EMBL/GenBank/DDBJ whole genome shotgun (WGS) entry which is preliminary data.</text>
</comment>
<evidence type="ECO:0000313" key="2">
    <source>
        <dbReference type="Proteomes" id="UP000194798"/>
    </source>
</evidence>
<gene>
    <name evidence="1" type="ORF">TPSD3_13655</name>
</gene>
<accession>A0A251X5F3</accession>
<dbReference type="Pfam" id="PF25212">
    <property type="entry name" value="HVO_A0114"/>
    <property type="match status" value="1"/>
</dbReference>
<protein>
    <submittedName>
        <fullName evidence="1">DNA-binding protein</fullName>
    </submittedName>
</protein>
<dbReference type="SUPFAM" id="SSF46785">
    <property type="entry name" value="Winged helix' DNA-binding domain"/>
    <property type="match status" value="1"/>
</dbReference>
<dbReference type="AlphaFoldDB" id="A0A251X5F3"/>
<dbReference type="OrthoDB" id="9809537at2"/>
<dbReference type="EMBL" id="MSLT01000023">
    <property type="protein sequence ID" value="OUD12167.1"/>
    <property type="molecule type" value="Genomic_DNA"/>
</dbReference>